<geneLocation type="mitochondrion" evidence="3"/>
<name>A0A0G4IVP4_PLABS</name>
<evidence type="ECO:0000313" key="5">
    <source>
        <dbReference type="Proteomes" id="UP000290189"/>
    </source>
</evidence>
<reference evidence="2 4" key="1">
    <citation type="submission" date="2015-02" db="EMBL/GenBank/DDBJ databases">
        <authorList>
            <person name="Chooi Y.-H."/>
        </authorList>
    </citation>
    <scope>NUCLEOTIDE SEQUENCE [LARGE SCALE GENOMIC DNA]</scope>
    <source>
        <strain evidence="2">E3</strain>
    </source>
</reference>
<evidence type="ECO:0000313" key="4">
    <source>
        <dbReference type="Proteomes" id="UP000039324"/>
    </source>
</evidence>
<evidence type="ECO:0000313" key="3">
    <source>
        <dbReference type="EMBL" id="SPQ97152.1"/>
    </source>
</evidence>
<keyword evidence="3" id="KW-0496">Mitochondrion</keyword>
<gene>
    <name evidence="2" type="ORF">PBRA_001041</name>
    <name evidence="3" type="ORF">PLBR_LOCUS4367</name>
</gene>
<feature type="chain" id="PRO_5035990764" evidence="1">
    <location>
        <begin position="19"/>
        <end position="399"/>
    </location>
</feature>
<dbReference type="EMBL" id="OVEO01000007">
    <property type="protein sequence ID" value="SPQ97152.1"/>
    <property type="molecule type" value="Genomic_DNA"/>
</dbReference>
<dbReference type="EMBL" id="CDSF01000090">
    <property type="protein sequence ID" value="CEO99136.1"/>
    <property type="molecule type" value="Genomic_DNA"/>
</dbReference>
<keyword evidence="4" id="KW-1185">Reference proteome</keyword>
<dbReference type="Proteomes" id="UP000039324">
    <property type="component" value="Unassembled WGS sequence"/>
</dbReference>
<evidence type="ECO:0000313" key="2">
    <source>
        <dbReference type="EMBL" id="CEO99136.1"/>
    </source>
</evidence>
<sequence>MTTLVILLVLVICDPVVATTADKFITQPRSTLSLRPVAGAKANIRRRSFNVAPEFPLLDTVPQFDSPSRFTVTSSGSPPASPTKSASTFKVIVLRKEPDDHILHLDVSSPWFTLSKLMAPAPNVHQLTLDNARGHTRDLNERIRTILDKMGGIQDVTLIGVPGFHIVPSVVAHDNIQTMRSLLKAPVRGKGALPFPKGHVLGAVWGNDALQLTERSSVRVVVSTRKEQTCTLLAPAVLSYSCHTGRLFISYCQVLLFGTRRRTRTWDLSADYVSFAGAETFLSTYSNVHNVEIRLSSCPLFATHVHLPKHFARNVVYQKDPIDARYIERLHVRMPEIDPDQASIDYAVVESTPSGSEMEIEVSVDGDRIVRSKWTWSKGRFRIADHVAANRVKHQRRYE</sequence>
<proteinExistence type="predicted"/>
<reference evidence="3 5" key="2">
    <citation type="submission" date="2018-03" db="EMBL/GenBank/DDBJ databases">
        <authorList>
            <person name="Fogelqvist J."/>
        </authorList>
    </citation>
    <scope>NUCLEOTIDE SEQUENCE [LARGE SCALE GENOMIC DNA]</scope>
</reference>
<accession>A0A0G4IVP4</accession>
<keyword evidence="1" id="KW-0732">Signal</keyword>
<dbReference type="Proteomes" id="UP000290189">
    <property type="component" value="Unassembled WGS sequence"/>
</dbReference>
<dbReference type="AlphaFoldDB" id="A0A0G4IVP4"/>
<evidence type="ECO:0000256" key="1">
    <source>
        <dbReference type="SAM" id="SignalP"/>
    </source>
</evidence>
<organism evidence="2 4">
    <name type="scientific">Plasmodiophora brassicae</name>
    <name type="common">Clubroot disease agent</name>
    <dbReference type="NCBI Taxonomy" id="37360"/>
    <lineage>
        <taxon>Eukaryota</taxon>
        <taxon>Sar</taxon>
        <taxon>Rhizaria</taxon>
        <taxon>Endomyxa</taxon>
        <taxon>Phytomyxea</taxon>
        <taxon>Plasmodiophorida</taxon>
        <taxon>Plasmodiophoridae</taxon>
        <taxon>Plasmodiophora</taxon>
    </lineage>
</organism>
<feature type="signal peptide" evidence="1">
    <location>
        <begin position="1"/>
        <end position="18"/>
    </location>
</feature>
<protein>
    <submittedName>
        <fullName evidence="2">Uncharacterized protein</fullName>
    </submittedName>
</protein>